<protein>
    <submittedName>
        <fullName evidence="1">Uncharacterized protein</fullName>
    </submittedName>
</protein>
<name>A0AA35GJQ1_9BURK</name>
<sequence length="61" mass="6239">MLDDVLTALVTQIAANKQTVAFVSGTDTYVFQGDGVSGLQDSDVLVKLAGVAVTDLGAILI</sequence>
<gene>
    <name evidence="1" type="ORF">GHA_03689</name>
</gene>
<dbReference type="EMBL" id="CAHPSC010000120">
    <property type="protein sequence ID" value="CAB5711351.1"/>
    <property type="molecule type" value="Genomic_DNA"/>
</dbReference>
<proteinExistence type="predicted"/>
<evidence type="ECO:0000313" key="1">
    <source>
        <dbReference type="EMBL" id="CAB5711351.1"/>
    </source>
</evidence>
<comment type="caution">
    <text evidence="1">The sequence shown here is derived from an EMBL/GenBank/DDBJ whole genome shotgun (WGS) entry which is preliminary data.</text>
</comment>
<reference evidence="1" key="1">
    <citation type="submission" date="2020-05" db="EMBL/GenBank/DDBJ databases">
        <authorList>
            <person name="Delgado-Blas J."/>
        </authorList>
    </citation>
    <scope>NUCLEOTIDE SEQUENCE</scope>
    <source>
        <strain evidence="1">BB1454</strain>
    </source>
</reference>
<accession>A0AA35GJQ1</accession>
<organism evidence="1 2">
    <name type="scientific">Comamonas aquatica</name>
    <dbReference type="NCBI Taxonomy" id="225991"/>
    <lineage>
        <taxon>Bacteria</taxon>
        <taxon>Pseudomonadati</taxon>
        <taxon>Pseudomonadota</taxon>
        <taxon>Betaproteobacteria</taxon>
        <taxon>Burkholderiales</taxon>
        <taxon>Comamonadaceae</taxon>
        <taxon>Comamonas</taxon>
    </lineage>
</organism>
<dbReference type="Proteomes" id="UP000834458">
    <property type="component" value="Unassembled WGS sequence"/>
</dbReference>
<dbReference type="AlphaFoldDB" id="A0AA35GJQ1"/>
<evidence type="ECO:0000313" key="2">
    <source>
        <dbReference type="Proteomes" id="UP000834458"/>
    </source>
</evidence>